<dbReference type="InterPro" id="IPR017441">
    <property type="entry name" value="Protein_kinase_ATP_BS"/>
</dbReference>
<evidence type="ECO:0000256" key="1">
    <source>
        <dbReference type="ARBA" id="ARBA00012513"/>
    </source>
</evidence>
<dbReference type="SMART" id="SM00220">
    <property type="entry name" value="S_TKc"/>
    <property type="match status" value="1"/>
</dbReference>
<evidence type="ECO:0000256" key="4">
    <source>
        <dbReference type="ARBA" id="ARBA00022741"/>
    </source>
</evidence>
<dbReference type="PANTHER" id="PTHR43289:SF6">
    <property type="entry name" value="SERINE_THREONINE-PROTEIN KINASE NEKL-3"/>
    <property type="match status" value="1"/>
</dbReference>
<dbReference type="PROSITE" id="PS50011">
    <property type="entry name" value="PROTEIN_KINASE_DOM"/>
    <property type="match status" value="1"/>
</dbReference>
<proteinExistence type="predicted"/>
<evidence type="ECO:0000256" key="5">
    <source>
        <dbReference type="ARBA" id="ARBA00022777"/>
    </source>
</evidence>
<reference evidence="10" key="1">
    <citation type="journal article" date="2019" name="Int. J. Syst. Evol. Microbiol.">
        <title>The Global Catalogue of Microorganisms (GCM) 10K type strain sequencing project: providing services to taxonomists for standard genome sequencing and annotation.</title>
        <authorList>
            <consortium name="The Broad Institute Genomics Platform"/>
            <consortium name="The Broad Institute Genome Sequencing Center for Infectious Disease"/>
            <person name="Wu L."/>
            <person name="Ma J."/>
        </authorList>
    </citation>
    <scope>NUCLEOTIDE SEQUENCE [LARGE SCALE GENOMIC DNA]</scope>
    <source>
        <strain evidence="10">JCM 31696</strain>
    </source>
</reference>
<feature type="domain" description="Protein kinase" evidence="8">
    <location>
        <begin position="11"/>
        <end position="181"/>
    </location>
</feature>
<dbReference type="PROSITE" id="PS00107">
    <property type="entry name" value="PROTEIN_KINASE_ATP"/>
    <property type="match status" value="1"/>
</dbReference>
<feature type="non-terminal residue" evidence="9">
    <location>
        <position position="181"/>
    </location>
</feature>
<sequence length="181" mass="19665">MRRGLVLAERYELDQPIGRGGMGEVWRAYDKLLDRRLAIKFLTVPGADIGDPADLVGRFEQEARSTAWLEHPGVPTVHDIGEHHDATRGHCLYIVMQYIDGMTLDHVIDAHETLPVPWVALVAAQVSAVLAVAHQRPLVHRDLKPSNLMLCPDGSVKVLDFGVAVGLAPGDARRTATGAGA</sequence>
<organism evidence="9 10">
    <name type="scientific">Actinomadura adrarensis</name>
    <dbReference type="NCBI Taxonomy" id="1819600"/>
    <lineage>
        <taxon>Bacteria</taxon>
        <taxon>Bacillati</taxon>
        <taxon>Actinomycetota</taxon>
        <taxon>Actinomycetes</taxon>
        <taxon>Streptosporangiales</taxon>
        <taxon>Thermomonosporaceae</taxon>
        <taxon>Actinomadura</taxon>
    </lineage>
</organism>
<evidence type="ECO:0000313" key="10">
    <source>
        <dbReference type="Proteomes" id="UP001597083"/>
    </source>
</evidence>
<dbReference type="Pfam" id="PF00069">
    <property type="entry name" value="Pkinase"/>
    <property type="match status" value="1"/>
</dbReference>
<dbReference type="InterPro" id="IPR000719">
    <property type="entry name" value="Prot_kinase_dom"/>
</dbReference>
<keyword evidence="4 7" id="KW-0547">Nucleotide-binding</keyword>
<feature type="binding site" evidence="7">
    <location>
        <position position="40"/>
    </location>
    <ligand>
        <name>ATP</name>
        <dbReference type="ChEBI" id="CHEBI:30616"/>
    </ligand>
</feature>
<gene>
    <name evidence="9" type="ORF">ACFQ07_18650</name>
</gene>
<name>A0ABW3CK43_9ACTN</name>
<dbReference type="Proteomes" id="UP001597083">
    <property type="component" value="Unassembled WGS sequence"/>
</dbReference>
<dbReference type="PANTHER" id="PTHR43289">
    <property type="entry name" value="MITOGEN-ACTIVATED PROTEIN KINASE KINASE KINASE 20-RELATED"/>
    <property type="match status" value="1"/>
</dbReference>
<dbReference type="CDD" id="cd14014">
    <property type="entry name" value="STKc_PknB_like"/>
    <property type="match status" value="1"/>
</dbReference>
<keyword evidence="2" id="KW-0723">Serine/threonine-protein kinase</keyword>
<dbReference type="PROSITE" id="PS00108">
    <property type="entry name" value="PROTEIN_KINASE_ST"/>
    <property type="match status" value="1"/>
</dbReference>
<keyword evidence="3 9" id="KW-0808">Transferase</keyword>
<accession>A0ABW3CK43</accession>
<evidence type="ECO:0000313" key="9">
    <source>
        <dbReference type="EMBL" id="MFD0854265.1"/>
    </source>
</evidence>
<dbReference type="Gene3D" id="1.10.510.10">
    <property type="entry name" value="Transferase(Phosphotransferase) domain 1"/>
    <property type="match status" value="1"/>
</dbReference>
<keyword evidence="6 7" id="KW-0067">ATP-binding</keyword>
<keyword evidence="5 9" id="KW-0418">Kinase</keyword>
<evidence type="ECO:0000256" key="3">
    <source>
        <dbReference type="ARBA" id="ARBA00022679"/>
    </source>
</evidence>
<evidence type="ECO:0000259" key="8">
    <source>
        <dbReference type="PROSITE" id="PS50011"/>
    </source>
</evidence>
<evidence type="ECO:0000256" key="6">
    <source>
        <dbReference type="ARBA" id="ARBA00022840"/>
    </source>
</evidence>
<dbReference type="SUPFAM" id="SSF56112">
    <property type="entry name" value="Protein kinase-like (PK-like)"/>
    <property type="match status" value="1"/>
</dbReference>
<dbReference type="GO" id="GO:0004674">
    <property type="term" value="F:protein serine/threonine kinase activity"/>
    <property type="evidence" value="ECO:0007669"/>
    <property type="project" value="UniProtKB-EC"/>
</dbReference>
<dbReference type="EMBL" id="JBHTIR010002814">
    <property type="protein sequence ID" value="MFD0854265.1"/>
    <property type="molecule type" value="Genomic_DNA"/>
</dbReference>
<keyword evidence="10" id="KW-1185">Reference proteome</keyword>
<evidence type="ECO:0000256" key="7">
    <source>
        <dbReference type="PROSITE-ProRule" id="PRU10141"/>
    </source>
</evidence>
<dbReference type="InterPro" id="IPR008271">
    <property type="entry name" value="Ser/Thr_kinase_AS"/>
</dbReference>
<protein>
    <recommendedName>
        <fullName evidence="1">non-specific serine/threonine protein kinase</fullName>
        <ecNumber evidence="1">2.7.11.1</ecNumber>
    </recommendedName>
</protein>
<comment type="caution">
    <text evidence="9">The sequence shown here is derived from an EMBL/GenBank/DDBJ whole genome shotgun (WGS) entry which is preliminary data.</text>
</comment>
<dbReference type="InterPro" id="IPR011009">
    <property type="entry name" value="Kinase-like_dom_sf"/>
</dbReference>
<evidence type="ECO:0000256" key="2">
    <source>
        <dbReference type="ARBA" id="ARBA00022527"/>
    </source>
</evidence>
<dbReference type="EC" id="2.7.11.1" evidence="1"/>
<dbReference type="Gene3D" id="3.30.200.20">
    <property type="entry name" value="Phosphorylase Kinase, domain 1"/>
    <property type="match status" value="1"/>
</dbReference>